<dbReference type="InterPro" id="IPR008927">
    <property type="entry name" value="6-PGluconate_DH-like_C_sf"/>
</dbReference>
<dbReference type="AlphaFoldDB" id="A0A2S1EN64"/>
<dbReference type="Pfam" id="PF14748">
    <property type="entry name" value="P5CR_dimer"/>
    <property type="match status" value="1"/>
</dbReference>
<organism evidence="4 5">
    <name type="scientific">Limosilactobacillus reuteri</name>
    <name type="common">Lactobacillus reuteri</name>
    <dbReference type="NCBI Taxonomy" id="1598"/>
    <lineage>
        <taxon>Bacteria</taxon>
        <taxon>Bacillati</taxon>
        <taxon>Bacillota</taxon>
        <taxon>Bacilli</taxon>
        <taxon>Lactobacillales</taxon>
        <taxon>Lactobacillaceae</taxon>
        <taxon>Limosilactobacillus</taxon>
    </lineage>
</organism>
<reference evidence="4 5" key="1">
    <citation type="submission" date="2018-03" db="EMBL/GenBank/DDBJ databases">
        <title>Complete Genome Sequence of the Chinese traditional Highland Barley wine Isolate Lactobacillus reuteri WHH1689.</title>
        <authorList>
            <person name="Chen S."/>
            <person name="Chen L."/>
            <person name="Chen L."/>
            <person name="Li Y."/>
        </authorList>
    </citation>
    <scope>NUCLEOTIDE SEQUENCE [LARGE SCALE GENOMIC DNA]</scope>
    <source>
        <strain evidence="4 5">WHH1689</strain>
    </source>
</reference>
<evidence type="ECO:0000256" key="1">
    <source>
        <dbReference type="ARBA" id="ARBA00022650"/>
    </source>
</evidence>
<keyword evidence="1" id="KW-0641">Proline biosynthesis</keyword>
<proteinExistence type="predicted"/>
<keyword evidence="1" id="KW-0028">Amino-acid biosynthesis</keyword>
<evidence type="ECO:0000313" key="5">
    <source>
        <dbReference type="Proteomes" id="UP000244369"/>
    </source>
</evidence>
<evidence type="ECO:0000259" key="3">
    <source>
        <dbReference type="Pfam" id="PF14748"/>
    </source>
</evidence>
<keyword evidence="2" id="KW-0560">Oxidoreductase</keyword>
<dbReference type="GO" id="GO:0055129">
    <property type="term" value="P:L-proline biosynthetic process"/>
    <property type="evidence" value="ECO:0007669"/>
    <property type="project" value="TreeGrafter"/>
</dbReference>
<evidence type="ECO:0000256" key="2">
    <source>
        <dbReference type="ARBA" id="ARBA00023002"/>
    </source>
</evidence>
<dbReference type="InterPro" id="IPR029036">
    <property type="entry name" value="P5CR_dimer"/>
</dbReference>
<dbReference type="PANTHER" id="PTHR11645:SF0">
    <property type="entry name" value="PYRROLINE-5-CARBOXYLATE REDUCTASE 3"/>
    <property type="match status" value="1"/>
</dbReference>
<dbReference type="Proteomes" id="UP000244369">
    <property type="component" value="Chromosome"/>
</dbReference>
<dbReference type="SUPFAM" id="SSF48179">
    <property type="entry name" value="6-phosphogluconate dehydrogenase C-terminal domain-like"/>
    <property type="match status" value="1"/>
</dbReference>
<protein>
    <submittedName>
        <fullName evidence="4">Pyrroline-5-carboxylate reductase</fullName>
    </submittedName>
</protein>
<dbReference type="Gene3D" id="1.10.3730.10">
    <property type="entry name" value="ProC C-terminal domain-like"/>
    <property type="match status" value="1"/>
</dbReference>
<evidence type="ECO:0000313" key="4">
    <source>
        <dbReference type="EMBL" id="AWD61402.1"/>
    </source>
</evidence>
<feature type="domain" description="Pyrroline-5-carboxylate reductase dimerisation" evidence="3">
    <location>
        <begin position="3"/>
        <end position="94"/>
    </location>
</feature>
<dbReference type="PANTHER" id="PTHR11645">
    <property type="entry name" value="PYRROLINE-5-CARBOXYLATE REDUCTASE"/>
    <property type="match status" value="1"/>
</dbReference>
<gene>
    <name evidence="4" type="primary">proC</name>
    <name evidence="4" type="ORF">LWHH1689_0036</name>
</gene>
<name>A0A2S1EN64_LIMRT</name>
<sequence>MAGPNYIYNFLISFTNAGVLAGMPRQQANKLALENLRAAAAFVEQSGKHPAELLDINNSAGGVGITAQHELDKSSFSAGIENAVLAAVKRTKELGKQNKGD</sequence>
<dbReference type="EMBL" id="CP027805">
    <property type="protein sequence ID" value="AWD61402.1"/>
    <property type="molecule type" value="Genomic_DNA"/>
</dbReference>
<accession>A0A2S1EN64</accession>
<dbReference type="GO" id="GO:0004735">
    <property type="term" value="F:pyrroline-5-carboxylate reductase activity"/>
    <property type="evidence" value="ECO:0007669"/>
    <property type="project" value="TreeGrafter"/>
</dbReference>